<dbReference type="Proteomes" id="UP001172386">
    <property type="component" value="Unassembled WGS sequence"/>
</dbReference>
<evidence type="ECO:0000313" key="2">
    <source>
        <dbReference type="Proteomes" id="UP001172386"/>
    </source>
</evidence>
<gene>
    <name evidence="1" type="ORF">H2198_007420</name>
</gene>
<organism evidence="1 2">
    <name type="scientific">Neophaeococcomyces mojaviensis</name>
    <dbReference type="NCBI Taxonomy" id="3383035"/>
    <lineage>
        <taxon>Eukaryota</taxon>
        <taxon>Fungi</taxon>
        <taxon>Dikarya</taxon>
        <taxon>Ascomycota</taxon>
        <taxon>Pezizomycotina</taxon>
        <taxon>Eurotiomycetes</taxon>
        <taxon>Chaetothyriomycetidae</taxon>
        <taxon>Chaetothyriales</taxon>
        <taxon>Chaetothyriales incertae sedis</taxon>
        <taxon>Neophaeococcomyces</taxon>
    </lineage>
</organism>
<sequence>MFSEQLQLVCTILLLSIICSVKAQAKSTATENGIISAAGGPAPTQSVSYSIEGMGVASTITASAESTATPDANPMGNSNSSFVNDNQRALSVPAILGITLAVVFSVIGIIVLTICVHGRRRQAVGRAKRKSIMDAEFAASKIEVQHIHTQRDTNPTAGTTNVGYFDMAKPLPTITKKPVEDDRLSRSSTIIADAAEIAQINRKASNHQKSAKKQRGTTRERNHALQILITNAENNTSEILNSPLASNPTTPVDPDHDPNSPIVECTDNDGDPFVKRPSRI</sequence>
<accession>A0ACC3A012</accession>
<protein>
    <submittedName>
        <fullName evidence="1">Uncharacterized protein</fullName>
    </submittedName>
</protein>
<dbReference type="EMBL" id="JAPDRQ010000156">
    <property type="protein sequence ID" value="KAJ9653380.1"/>
    <property type="molecule type" value="Genomic_DNA"/>
</dbReference>
<evidence type="ECO:0000313" key="1">
    <source>
        <dbReference type="EMBL" id="KAJ9653380.1"/>
    </source>
</evidence>
<keyword evidence="2" id="KW-1185">Reference proteome</keyword>
<proteinExistence type="predicted"/>
<reference evidence="1" key="1">
    <citation type="submission" date="2022-10" db="EMBL/GenBank/DDBJ databases">
        <title>Culturing micro-colonial fungi from biological soil crusts in the Mojave desert and describing Neophaeococcomyces mojavensis, and introducing the new genera and species Taxawa tesnikishii.</title>
        <authorList>
            <person name="Kurbessoian T."/>
            <person name="Stajich J.E."/>
        </authorList>
    </citation>
    <scope>NUCLEOTIDE SEQUENCE</scope>
    <source>
        <strain evidence="1">JES_112</strain>
    </source>
</reference>
<name>A0ACC3A012_9EURO</name>
<comment type="caution">
    <text evidence="1">The sequence shown here is derived from an EMBL/GenBank/DDBJ whole genome shotgun (WGS) entry which is preliminary data.</text>
</comment>